<feature type="transmembrane region" description="Helical" evidence="1">
    <location>
        <begin position="22"/>
        <end position="41"/>
    </location>
</feature>
<dbReference type="EMBL" id="JAXCLX010000003">
    <property type="protein sequence ID" value="MDY0873562.1"/>
    <property type="molecule type" value="Genomic_DNA"/>
</dbReference>
<proteinExistence type="predicted"/>
<comment type="caution">
    <text evidence="2">The sequence shown here is derived from an EMBL/GenBank/DDBJ whole genome shotgun (WGS) entry which is preliminary data.</text>
</comment>
<evidence type="ECO:0000313" key="3">
    <source>
        <dbReference type="Proteomes" id="UP001271769"/>
    </source>
</evidence>
<evidence type="ECO:0000313" key="2">
    <source>
        <dbReference type="EMBL" id="MDY0873562.1"/>
    </source>
</evidence>
<evidence type="ECO:0000256" key="1">
    <source>
        <dbReference type="SAM" id="Phobius"/>
    </source>
</evidence>
<accession>A0ABU5E2N1</accession>
<dbReference type="Proteomes" id="UP001271769">
    <property type="component" value="Unassembled WGS sequence"/>
</dbReference>
<gene>
    <name evidence="2" type="ORF">SMD31_16600</name>
</gene>
<sequence>MPLSRCWKYHDFSQTQDAMIDIFYTAIAVSLFVAACGYAWACAKI</sequence>
<reference evidence="2 3" key="1">
    <citation type="journal article" date="2013" name="Antonie Van Leeuwenhoek">
        <title>Dongia rigui sp. nov., isolated from freshwater of a large wetland in Korea.</title>
        <authorList>
            <person name="Baik K.S."/>
            <person name="Hwang Y.M."/>
            <person name="Choi J.S."/>
            <person name="Kwon J."/>
            <person name="Seong C.N."/>
        </authorList>
    </citation>
    <scope>NUCLEOTIDE SEQUENCE [LARGE SCALE GENOMIC DNA]</scope>
    <source>
        <strain evidence="2 3">04SU4-P</strain>
    </source>
</reference>
<dbReference type="RefSeq" id="WP_320502036.1">
    <property type="nucleotide sequence ID" value="NZ_JAXCLX010000003.1"/>
</dbReference>
<name>A0ABU5E2N1_9PROT</name>
<keyword evidence="1" id="KW-0812">Transmembrane</keyword>
<keyword evidence="1" id="KW-1133">Transmembrane helix</keyword>
<protein>
    <submittedName>
        <fullName evidence="2">Uncharacterized protein</fullName>
    </submittedName>
</protein>
<keyword evidence="1" id="KW-0472">Membrane</keyword>
<keyword evidence="3" id="KW-1185">Reference proteome</keyword>
<organism evidence="2 3">
    <name type="scientific">Dongia rigui</name>
    <dbReference type="NCBI Taxonomy" id="940149"/>
    <lineage>
        <taxon>Bacteria</taxon>
        <taxon>Pseudomonadati</taxon>
        <taxon>Pseudomonadota</taxon>
        <taxon>Alphaproteobacteria</taxon>
        <taxon>Rhodospirillales</taxon>
        <taxon>Dongiaceae</taxon>
        <taxon>Dongia</taxon>
    </lineage>
</organism>